<name>Q8SZK0_DROME</name>
<proteinExistence type="evidence at transcript level"/>
<sequence>MSKQVIIFSILTNVQKHKIKTCKGAVKCTVREQSASLDL</sequence>
<dbReference type="EMBL" id="AY070834">
    <property type="protein sequence ID" value="AAL48456.1"/>
    <property type="molecule type" value="mRNA"/>
</dbReference>
<accession>Q8SZK0</accession>
<protein>
    <submittedName>
        <fullName evidence="1">GH05702p</fullName>
    </submittedName>
</protein>
<reference evidence="1" key="1">
    <citation type="submission" date="2001-12" db="EMBL/GenBank/DDBJ databases">
        <authorList>
            <person name="Stapleton M."/>
            <person name="Brokstein P."/>
            <person name="Hong L."/>
            <person name="Agbayani A."/>
            <person name="Carlson J."/>
            <person name="Champe M."/>
            <person name="Chavez C."/>
            <person name="Dorsett V."/>
            <person name="Dresnek D."/>
            <person name="Farfan D."/>
            <person name="Frise E."/>
            <person name="George R."/>
            <person name="Gonzalez M."/>
            <person name="Guarin H."/>
            <person name="Kronmiller B."/>
            <person name="Li P."/>
            <person name="Liao G."/>
            <person name="Miranda A."/>
            <person name="Mungall C.J."/>
            <person name="Nunoo J."/>
            <person name="Pacleb J."/>
            <person name="Paragas V."/>
            <person name="Park S."/>
            <person name="Patel S."/>
            <person name="Phouanenavong S."/>
            <person name="Wan K."/>
            <person name="Yu C."/>
            <person name="Lewis S.E."/>
            <person name="Rubin G.M."/>
            <person name="Celniker S."/>
        </authorList>
    </citation>
    <scope>NUCLEOTIDE SEQUENCE</scope>
    <source>
        <strain evidence="1">Berkeley</strain>
    </source>
</reference>
<dbReference type="AlphaFoldDB" id="Q8SZK0"/>
<organism evidence="1">
    <name type="scientific">Drosophila melanogaster</name>
    <name type="common">Fruit fly</name>
    <dbReference type="NCBI Taxonomy" id="7227"/>
    <lineage>
        <taxon>Eukaryota</taxon>
        <taxon>Metazoa</taxon>
        <taxon>Ecdysozoa</taxon>
        <taxon>Arthropoda</taxon>
        <taxon>Hexapoda</taxon>
        <taxon>Insecta</taxon>
        <taxon>Pterygota</taxon>
        <taxon>Neoptera</taxon>
        <taxon>Endopterygota</taxon>
        <taxon>Diptera</taxon>
        <taxon>Brachycera</taxon>
        <taxon>Muscomorpha</taxon>
        <taxon>Ephydroidea</taxon>
        <taxon>Drosophilidae</taxon>
        <taxon>Drosophila</taxon>
        <taxon>Sophophora</taxon>
    </lineage>
</organism>
<evidence type="ECO:0000313" key="1">
    <source>
        <dbReference type="EMBL" id="AAL48456.1"/>
    </source>
</evidence>